<dbReference type="EMBL" id="CP018145">
    <property type="protein sequence ID" value="ASJ57208.1"/>
    <property type="molecule type" value="Genomic_DNA"/>
</dbReference>
<dbReference type="RefSeq" id="WP_088910667.1">
    <property type="nucleotide sequence ID" value="NZ_CP018145.1"/>
</dbReference>
<evidence type="ECO:0000313" key="1">
    <source>
        <dbReference type="EMBL" id="ASJ57208.1"/>
    </source>
</evidence>
<dbReference type="AlphaFoldDB" id="A0A220MQ72"/>
<protein>
    <submittedName>
        <fullName evidence="1">Uncharacterized protein</fullName>
    </submittedName>
</protein>
<evidence type="ECO:0000313" key="2">
    <source>
        <dbReference type="Proteomes" id="UP000197781"/>
    </source>
</evidence>
<gene>
    <name evidence="1" type="ORF">BP422_29100</name>
</gene>
<reference evidence="1 2" key="1">
    <citation type="submission" date="2016-11" db="EMBL/GenBank/DDBJ databases">
        <authorList>
            <person name="Jaros S."/>
            <person name="Januszkiewicz K."/>
            <person name="Wedrychowicz H."/>
        </authorList>
    </citation>
    <scope>NUCLEOTIDE SEQUENCE [LARGE SCALE GENOMIC DNA]</scope>
    <source>
        <strain evidence="1 2">NF2</strain>
    </source>
</reference>
<accession>A0A220MQ72</accession>
<dbReference type="KEGG" id="bfm:BP422_29100"/>
<sequence length="437" mass="47824">MLAIRNKKISLWVISVMILSAILLFFVPSVEGAQGKGSEASTNTNVVAAAKVAPKGFYAKWEMDVGGARGCSSLCWDYFYFINDKQVATTFPDGGVDALNCSKDTCLTYQIKGNKLTLSNGKSYTFKVKSANELEINGGKFIKYAPSTGLKLQGKYESFSYSSNALGTGYASSITYVFNKDGTFVDSSFVGVTTDGSSTGDNSGTSTSVGSESKASGTYQIVNYTLSLTYKDGKTKKLLFFLPEQPSPKMLRIGGRDFLLADGNAAKPQPPEPPYPDFLTTKNIAKKQVLFTFKPTKSDQYDNIKITLQGYQWAKLTLEPAYVKSFQGFGEKGIVALTAKYRIDNTSAQTVKVSSLQVTLDLPESKASVKAANGLTPTVKDELKAGESVESMLVILVPAEHFDKNKDFKLWFGPLLNLKGQDVFQEEWLNFNIWKKL</sequence>
<name>A0A220MQ72_9BACL</name>
<organism evidence="1 2">
    <name type="scientific">Brevibacillus formosus</name>
    <dbReference type="NCBI Taxonomy" id="54913"/>
    <lineage>
        <taxon>Bacteria</taxon>
        <taxon>Bacillati</taxon>
        <taxon>Bacillota</taxon>
        <taxon>Bacilli</taxon>
        <taxon>Bacillales</taxon>
        <taxon>Paenibacillaceae</taxon>
        <taxon>Brevibacillus</taxon>
    </lineage>
</organism>
<proteinExistence type="predicted"/>
<dbReference type="Proteomes" id="UP000197781">
    <property type="component" value="Chromosome"/>
</dbReference>